<evidence type="ECO:0000313" key="1">
    <source>
        <dbReference type="EMBL" id="GME23534.1"/>
    </source>
</evidence>
<dbReference type="Proteomes" id="UP001165186">
    <property type="component" value="Unassembled WGS sequence"/>
</dbReference>
<evidence type="ECO:0000313" key="2">
    <source>
        <dbReference type="Proteomes" id="UP001165186"/>
    </source>
</evidence>
<dbReference type="EMBL" id="BSXG01000007">
    <property type="protein sequence ID" value="GME23534.1"/>
    <property type="molecule type" value="Genomic_DNA"/>
</dbReference>
<comment type="caution">
    <text evidence="1">The sequence shown here is derived from an EMBL/GenBank/DDBJ whole genome shotgun (WGS) entry which is preliminary data.</text>
</comment>
<protein>
    <submittedName>
        <fullName evidence="1">Self-incompatibility ribonuclease</fullName>
    </submittedName>
</protein>
<name>A0ACB5RST1_9PEZI</name>
<sequence length="293" mass="32426">MASSDFLKCFDPGTVILYFEDFAGAQTVLRDLDFTIIAQRSPLLGQAIDFGPGDKLSLTLKVPSDKCGIGLARWLYLGSYTVEDPEENVDPNLLYHAQMIYVAETINSKELMDLATFNFAASLDDATSLATSPFDLVEATDFLYKHLENKPVLLENVLHYCVNCFTTQRLNESEEFKLFAATHPTFLSDLSKVNAARNFENRDIPKLVGPKSSRAVKTDEVICKLFNGPVAKQSRRPSMSSIDSDYGLDTLFAELDVASPDPSPNPVSTDMEESFVICGESASEESDSEWLLV</sequence>
<keyword evidence="2" id="KW-1185">Reference proteome</keyword>
<accession>A0ACB5RST1</accession>
<gene>
    <name evidence="1" type="primary">g6328</name>
    <name evidence="1" type="ORF">NpPPO83_00006328</name>
</gene>
<proteinExistence type="predicted"/>
<organism evidence="1 2">
    <name type="scientific">Neofusicoccum parvum</name>
    <dbReference type="NCBI Taxonomy" id="310453"/>
    <lineage>
        <taxon>Eukaryota</taxon>
        <taxon>Fungi</taxon>
        <taxon>Dikarya</taxon>
        <taxon>Ascomycota</taxon>
        <taxon>Pezizomycotina</taxon>
        <taxon>Dothideomycetes</taxon>
        <taxon>Dothideomycetes incertae sedis</taxon>
        <taxon>Botryosphaeriales</taxon>
        <taxon>Botryosphaeriaceae</taxon>
        <taxon>Neofusicoccum</taxon>
    </lineage>
</organism>
<reference evidence="1" key="1">
    <citation type="submission" date="2024-09" db="EMBL/GenBank/DDBJ databases">
        <title>Draft Genome Sequences of Neofusicoccum parvum.</title>
        <authorList>
            <person name="Ashida A."/>
            <person name="Camagna M."/>
            <person name="Tanaka A."/>
            <person name="Takemoto D."/>
        </authorList>
    </citation>
    <scope>NUCLEOTIDE SEQUENCE</scope>
    <source>
        <strain evidence="1">PPO83</strain>
    </source>
</reference>